<dbReference type="OrthoDB" id="288590at2759"/>
<reference evidence="3" key="1">
    <citation type="submission" date="2020-11" db="EMBL/GenBank/DDBJ databases">
        <authorList>
            <consortium name="DOE Joint Genome Institute"/>
            <person name="Ahrendt S."/>
            <person name="Riley R."/>
            <person name="Andreopoulos W."/>
            <person name="Labutti K."/>
            <person name="Pangilinan J."/>
            <person name="Ruiz-Duenas F.J."/>
            <person name="Barrasa J.M."/>
            <person name="Sanchez-Garcia M."/>
            <person name="Camarero S."/>
            <person name="Miyauchi S."/>
            <person name="Serrano A."/>
            <person name="Linde D."/>
            <person name="Babiker R."/>
            <person name="Drula E."/>
            <person name="Ayuso-Fernandez I."/>
            <person name="Pacheco R."/>
            <person name="Padilla G."/>
            <person name="Ferreira P."/>
            <person name="Barriuso J."/>
            <person name="Kellner H."/>
            <person name="Castanera R."/>
            <person name="Alfaro M."/>
            <person name="Ramirez L."/>
            <person name="Pisabarro A.G."/>
            <person name="Kuo A."/>
            <person name="Tritt A."/>
            <person name="Lipzen A."/>
            <person name="He G."/>
            <person name="Yan M."/>
            <person name="Ng V."/>
            <person name="Cullen D."/>
            <person name="Martin F."/>
            <person name="Rosso M.-N."/>
            <person name="Henrissat B."/>
            <person name="Hibbett D."/>
            <person name="Martinez A.T."/>
            <person name="Grigoriev I.V."/>
        </authorList>
    </citation>
    <scope>NUCLEOTIDE SEQUENCE</scope>
    <source>
        <strain evidence="3">CBS 506.95</strain>
    </source>
</reference>
<gene>
    <name evidence="3" type="ORF">CPB83DRAFT_842918</name>
</gene>
<dbReference type="InterPro" id="IPR011333">
    <property type="entry name" value="SKP1/BTB/POZ_sf"/>
</dbReference>
<proteinExistence type="predicted"/>
<keyword evidence="4" id="KW-1185">Reference proteome</keyword>
<dbReference type="Pfam" id="PF00651">
    <property type="entry name" value="BTB"/>
    <property type="match status" value="1"/>
</dbReference>
<feature type="region of interest" description="Disordered" evidence="1">
    <location>
        <begin position="444"/>
        <end position="586"/>
    </location>
</feature>
<feature type="compositionally biased region" description="Low complexity" evidence="1">
    <location>
        <begin position="60"/>
        <end position="74"/>
    </location>
</feature>
<dbReference type="PANTHER" id="PTHR24413">
    <property type="entry name" value="SPECKLE-TYPE POZ PROTEIN"/>
    <property type="match status" value="1"/>
</dbReference>
<feature type="compositionally biased region" description="Low complexity" evidence="1">
    <location>
        <begin position="504"/>
        <end position="524"/>
    </location>
</feature>
<feature type="domain" description="BTB" evidence="2">
    <location>
        <begin position="327"/>
        <end position="408"/>
    </location>
</feature>
<evidence type="ECO:0000259" key="2">
    <source>
        <dbReference type="PROSITE" id="PS50097"/>
    </source>
</evidence>
<comment type="caution">
    <text evidence="3">The sequence shown here is derived from an EMBL/GenBank/DDBJ whole genome shotgun (WGS) entry which is preliminary data.</text>
</comment>
<dbReference type="Gene3D" id="3.30.710.10">
    <property type="entry name" value="Potassium Channel Kv1.1, Chain A"/>
    <property type="match status" value="1"/>
</dbReference>
<evidence type="ECO:0000313" key="4">
    <source>
        <dbReference type="Proteomes" id="UP000807306"/>
    </source>
</evidence>
<feature type="compositionally biased region" description="Polar residues" evidence="1">
    <location>
        <begin position="79"/>
        <end position="96"/>
    </location>
</feature>
<evidence type="ECO:0000313" key="3">
    <source>
        <dbReference type="EMBL" id="KAF9534771.1"/>
    </source>
</evidence>
<protein>
    <recommendedName>
        <fullName evidence="2">BTB domain-containing protein</fullName>
    </recommendedName>
</protein>
<feature type="compositionally biased region" description="Pro residues" evidence="1">
    <location>
        <begin position="573"/>
        <end position="585"/>
    </location>
</feature>
<sequence>MAENPRSTFSPASSSPGRLPPIARPDWPWAARSYSQRSQQSSPHPSLPGSGLQNSWDQRSSISSTSNQSGYSGSAIPISRQTSTSTPKPPLNSNMGYSAVESTRQWTFTGFEWAVRDVHKLRDFVEGVNSAEEGSQLLISDHGDFEILKQSPVLGDSKFKLEIAPTVPADGSSAQNLTTLSLFITSLMVDFAQDDYEAYASMMAAIKCQDDRAGERGARPEWVWEFWQNDWVFRRGSEVWECPLPSLSSLLENPRIRETDSLVICIQIHCPVGPSIPQQPSVYYVPKDLLDGLEASLDNQNTGDVRFICLERYNNHDEPSTVEPGISDAPSPFGSYATARKRVIYAHSDILVRRSEYFSTMLSSAFSENSTATVGERKLYTVVVEEADFETIYWLLKYCYANWLLFRQHDDPRAAVEGVGAGWSVKWLTGQRGEWDWKTFHKSGPDDACDTRSATSGESLAHSHTTSAKSDIYRQTTVTTTNRPTPPVNTGKSTMSSASTGRQATTTATSPARRTTMTASSAPTNVPAVTMGPSSSIPRVKPGVTVPPSSAFPSSSHYPVSPRSSRPTGTPSTPDPHPHPTPAPGPASALAIYQVAHRYAMPPLAALALEHIMTSISPRTSFALLLATSLWDELHGLIEDFVVERWDEVSSSAEFEQCCKEVAAGEWGPDGGKTLMSVFRRLRSPGALPA</sequence>
<dbReference type="Proteomes" id="UP000807306">
    <property type="component" value="Unassembled WGS sequence"/>
</dbReference>
<evidence type="ECO:0000256" key="1">
    <source>
        <dbReference type="SAM" id="MobiDB-lite"/>
    </source>
</evidence>
<feature type="compositionally biased region" description="Low complexity" evidence="1">
    <location>
        <begin position="32"/>
        <end position="53"/>
    </location>
</feature>
<dbReference type="PROSITE" id="PS50097">
    <property type="entry name" value="BTB"/>
    <property type="match status" value="1"/>
</dbReference>
<dbReference type="CDD" id="cd18186">
    <property type="entry name" value="BTB_POZ_ZBTB_KLHL-like"/>
    <property type="match status" value="1"/>
</dbReference>
<feature type="compositionally biased region" description="Polar residues" evidence="1">
    <location>
        <begin position="491"/>
        <end position="503"/>
    </location>
</feature>
<feature type="region of interest" description="Disordered" evidence="1">
    <location>
        <begin position="1"/>
        <end position="96"/>
    </location>
</feature>
<accession>A0A9P6ET52</accession>
<dbReference type="AlphaFoldDB" id="A0A9P6ET52"/>
<dbReference type="SUPFAM" id="SSF54695">
    <property type="entry name" value="POZ domain"/>
    <property type="match status" value="1"/>
</dbReference>
<feature type="compositionally biased region" description="Polar residues" evidence="1">
    <location>
        <begin position="452"/>
        <end position="475"/>
    </location>
</feature>
<dbReference type="InterPro" id="IPR000210">
    <property type="entry name" value="BTB/POZ_dom"/>
</dbReference>
<dbReference type="EMBL" id="MU157825">
    <property type="protein sequence ID" value="KAF9534771.1"/>
    <property type="molecule type" value="Genomic_DNA"/>
</dbReference>
<name>A0A9P6ET52_9AGAR</name>
<organism evidence="3 4">
    <name type="scientific">Crepidotus variabilis</name>
    <dbReference type="NCBI Taxonomy" id="179855"/>
    <lineage>
        <taxon>Eukaryota</taxon>
        <taxon>Fungi</taxon>
        <taxon>Dikarya</taxon>
        <taxon>Basidiomycota</taxon>
        <taxon>Agaricomycotina</taxon>
        <taxon>Agaricomycetes</taxon>
        <taxon>Agaricomycetidae</taxon>
        <taxon>Agaricales</taxon>
        <taxon>Agaricineae</taxon>
        <taxon>Crepidotaceae</taxon>
        <taxon>Crepidotus</taxon>
    </lineage>
</organism>
<feature type="compositionally biased region" description="Low complexity" evidence="1">
    <location>
        <begin position="553"/>
        <end position="572"/>
    </location>
</feature>
<feature type="compositionally biased region" description="Polar residues" evidence="1">
    <location>
        <begin position="1"/>
        <end position="16"/>
    </location>
</feature>